<keyword evidence="2" id="KW-0812">Transmembrane</keyword>
<evidence type="ECO:0000256" key="2">
    <source>
        <dbReference type="SAM" id="Phobius"/>
    </source>
</evidence>
<keyword evidence="2" id="KW-1133">Transmembrane helix</keyword>
<evidence type="ECO:0000313" key="4">
    <source>
        <dbReference type="Proteomes" id="UP000606786"/>
    </source>
</evidence>
<accession>A0A811V7A5</accession>
<evidence type="ECO:0000256" key="1">
    <source>
        <dbReference type="SAM" id="MobiDB-lite"/>
    </source>
</evidence>
<keyword evidence="4" id="KW-1185">Reference proteome</keyword>
<proteinExistence type="predicted"/>
<keyword evidence="2" id="KW-0472">Membrane</keyword>
<dbReference type="EMBL" id="CAJHJT010000034">
    <property type="protein sequence ID" value="CAD7006428.1"/>
    <property type="molecule type" value="Genomic_DNA"/>
</dbReference>
<feature type="transmembrane region" description="Helical" evidence="2">
    <location>
        <begin position="52"/>
        <end position="71"/>
    </location>
</feature>
<reference evidence="3" key="1">
    <citation type="submission" date="2020-11" db="EMBL/GenBank/DDBJ databases">
        <authorList>
            <person name="Whitehead M."/>
        </authorList>
    </citation>
    <scope>NUCLEOTIDE SEQUENCE</scope>
    <source>
        <strain evidence="3">EGII</strain>
    </source>
</reference>
<sequence length="149" mass="16496">MVDSTTLLLSFIFIFFSSLNNCLKIANSVRTHEYLTIKRAKSISKFNFPTMLFVRIFLVLVLLSMANAFFFNPAISKPGKQPTIIRKPHRRIKINIVRKRRSTTTTSTTSTTSTTTSTTTPTTTTSTTTSTTTPTTTTSTTTPATTIIS</sequence>
<protein>
    <submittedName>
        <fullName evidence="3">(Mediterranean fruit fly) hypothetical protein</fullName>
    </submittedName>
</protein>
<gene>
    <name evidence="3" type="ORF">CCAP1982_LOCUS14748</name>
</gene>
<organism evidence="3 4">
    <name type="scientific">Ceratitis capitata</name>
    <name type="common">Mediterranean fruit fly</name>
    <name type="synonym">Tephritis capitata</name>
    <dbReference type="NCBI Taxonomy" id="7213"/>
    <lineage>
        <taxon>Eukaryota</taxon>
        <taxon>Metazoa</taxon>
        <taxon>Ecdysozoa</taxon>
        <taxon>Arthropoda</taxon>
        <taxon>Hexapoda</taxon>
        <taxon>Insecta</taxon>
        <taxon>Pterygota</taxon>
        <taxon>Neoptera</taxon>
        <taxon>Endopterygota</taxon>
        <taxon>Diptera</taxon>
        <taxon>Brachycera</taxon>
        <taxon>Muscomorpha</taxon>
        <taxon>Tephritoidea</taxon>
        <taxon>Tephritidae</taxon>
        <taxon>Ceratitis</taxon>
        <taxon>Ceratitis</taxon>
    </lineage>
</organism>
<feature type="region of interest" description="Disordered" evidence="1">
    <location>
        <begin position="98"/>
        <end position="149"/>
    </location>
</feature>
<name>A0A811V7A5_CERCA</name>
<feature type="compositionally biased region" description="Low complexity" evidence="1">
    <location>
        <begin position="103"/>
        <end position="149"/>
    </location>
</feature>
<comment type="caution">
    <text evidence="3">The sequence shown here is derived from an EMBL/GenBank/DDBJ whole genome shotgun (WGS) entry which is preliminary data.</text>
</comment>
<dbReference type="Proteomes" id="UP000606786">
    <property type="component" value="Unassembled WGS sequence"/>
</dbReference>
<dbReference type="AlphaFoldDB" id="A0A811V7A5"/>
<evidence type="ECO:0000313" key="3">
    <source>
        <dbReference type="EMBL" id="CAD7006428.1"/>
    </source>
</evidence>